<feature type="region of interest" description="Disordered" evidence="1">
    <location>
        <begin position="415"/>
        <end position="438"/>
    </location>
</feature>
<dbReference type="PANTHER" id="PTHR16022:SF0">
    <property type="entry name" value="CYTOPLASMIC DYNEIN 2 INTERMEDIATE CHAIN 1"/>
    <property type="match status" value="1"/>
</dbReference>
<sequence>MSSKKSRDSSKTKHSSKGDSREERHRGSSKDHRSTTDDQEERRRRSSKDYRSTTNDQDVSASRHRDKSKSKPSSKTNYVDEDAIALAEDEEERRRRKKQQRKQLEEEERLKREQEERLKREQEERLKREQEEYEEERRRRKEKNRDVESDGSRKHKSSRAKSPTLDSSKTTSPVPPPTKHKNKPAEKDDNYSDDFEQNYDDDFDDEPIAPPVKKSTSNKEEKARTTYNESPPTKNYTSSSVNDNAQVYTSSRRFHSHDLSDRIRRRFKDLSRLIQLDRQSFNILDMAPMPAHAAYMRDIRLNKNNNQSSNEITTDTSWTANVKVQTNDDAEHVQSQTDEIDTRSMWTQHPSESEHTTCGSGSTSSENQLSDINKTRENEELLRMLRLETDLARYQTFVINSGKLMFALLDEQQTSEVKSKSKRSKDKEQDGMQQESDLSFSSGATILPGLSLKPEVSVAAVCFFSDKFEQVAVFYEPIHTTSYGAIYNVRDPSKPLRLLSCEATIRSCSSSMVYIFAGCQDGSVVLFDTSEPNKYRTDSQKPIPSSPTFSTANIQFNDRHYNEVIRVLPLRATSVPNKNDRSMNSFSLASLDRDGLIIIWVTTKKSCFLSVVELMQSDEAGSIADLGLKPGGRVRMTQTSSIQIKQSIHMARDSIQAYDLSCPSSDFDNLYVASNANAVYHMTRHGEMGSPAKLRISSDLGSQIEVTCLSFNPLVSKLLLVGTGHGQLNLYTTGRDEPILTWSQAFRSSSIVLSCNWSTCRGSVFFAHDSQGYIKYWDLTKDQYQPLGQVKIENLSHFVLSTSNQYETAFALVIKQQSSQIEIHQLKQTLASHSETFTDNFKDILKKIMANT</sequence>
<feature type="region of interest" description="Disordered" evidence="1">
    <location>
        <begin position="1"/>
        <end position="244"/>
    </location>
</feature>
<proteinExistence type="predicted"/>
<comment type="caution">
    <text evidence="2">The sequence shown here is derived from an EMBL/GenBank/DDBJ whole genome shotgun (WGS) entry which is preliminary data.</text>
</comment>
<evidence type="ECO:0000313" key="2">
    <source>
        <dbReference type="EMBL" id="CAF1535167.1"/>
    </source>
</evidence>
<evidence type="ECO:0000313" key="3">
    <source>
        <dbReference type="Proteomes" id="UP000663855"/>
    </source>
</evidence>
<dbReference type="GO" id="GO:0045503">
    <property type="term" value="F:dynein light chain binding"/>
    <property type="evidence" value="ECO:0007669"/>
    <property type="project" value="InterPro"/>
</dbReference>
<dbReference type="Gene3D" id="2.130.10.10">
    <property type="entry name" value="YVTN repeat-like/Quinoprotein amine dehydrogenase"/>
    <property type="match status" value="1"/>
</dbReference>
<feature type="compositionally biased region" description="Basic residues" evidence="1">
    <location>
        <begin position="62"/>
        <end position="72"/>
    </location>
</feature>
<protein>
    <recommendedName>
        <fullName evidence="4">WD repeat-containing protein 60</fullName>
    </recommendedName>
</protein>
<feature type="region of interest" description="Disordered" evidence="1">
    <location>
        <begin position="326"/>
        <end position="374"/>
    </location>
</feature>
<dbReference type="GO" id="GO:0005929">
    <property type="term" value="C:cilium"/>
    <property type="evidence" value="ECO:0007669"/>
    <property type="project" value="GOC"/>
</dbReference>
<organism evidence="2 3">
    <name type="scientific">Rotaria magnacalcarata</name>
    <dbReference type="NCBI Taxonomy" id="392030"/>
    <lineage>
        <taxon>Eukaryota</taxon>
        <taxon>Metazoa</taxon>
        <taxon>Spiralia</taxon>
        <taxon>Gnathifera</taxon>
        <taxon>Rotifera</taxon>
        <taxon>Eurotatoria</taxon>
        <taxon>Bdelloidea</taxon>
        <taxon>Philodinida</taxon>
        <taxon>Philodinidae</taxon>
        <taxon>Rotaria</taxon>
    </lineage>
</organism>
<dbReference type="Proteomes" id="UP000663855">
    <property type="component" value="Unassembled WGS sequence"/>
</dbReference>
<feature type="compositionally biased region" description="Basic and acidic residues" evidence="1">
    <location>
        <begin position="102"/>
        <end position="130"/>
    </location>
</feature>
<dbReference type="InterPro" id="IPR036322">
    <property type="entry name" value="WD40_repeat_dom_sf"/>
</dbReference>
<feature type="compositionally biased region" description="Polar residues" evidence="1">
    <location>
        <begin position="344"/>
        <end position="372"/>
    </location>
</feature>
<dbReference type="GO" id="GO:0042073">
    <property type="term" value="P:intraciliary transport"/>
    <property type="evidence" value="ECO:0007669"/>
    <property type="project" value="InterPro"/>
</dbReference>
<dbReference type="EMBL" id="CAJNOV010013916">
    <property type="protein sequence ID" value="CAF1535167.1"/>
    <property type="molecule type" value="Genomic_DNA"/>
</dbReference>
<gene>
    <name evidence="2" type="ORF">CJN711_LOCUS29309</name>
</gene>
<dbReference type="SUPFAM" id="SSF50978">
    <property type="entry name" value="WD40 repeat-like"/>
    <property type="match status" value="1"/>
</dbReference>
<feature type="compositionally biased region" description="Polar residues" evidence="1">
    <location>
        <begin position="326"/>
        <end position="337"/>
    </location>
</feature>
<dbReference type="GO" id="GO:0045504">
    <property type="term" value="F:dynein heavy chain binding"/>
    <property type="evidence" value="ECO:0007669"/>
    <property type="project" value="InterPro"/>
</dbReference>
<feature type="compositionally biased region" description="Basic and acidic residues" evidence="1">
    <location>
        <begin position="1"/>
        <end position="51"/>
    </location>
</feature>
<dbReference type="PANTHER" id="PTHR16022">
    <property type="entry name" value="WD REPEAT DOMAIN 60"/>
    <property type="match status" value="1"/>
</dbReference>
<feature type="compositionally biased region" description="Acidic residues" evidence="1">
    <location>
        <begin position="191"/>
        <end position="207"/>
    </location>
</feature>
<evidence type="ECO:0008006" key="4">
    <source>
        <dbReference type="Google" id="ProtNLM"/>
    </source>
</evidence>
<name>A0A815VV96_9BILA</name>
<feature type="compositionally biased region" description="Basic and acidic residues" evidence="1">
    <location>
        <begin position="143"/>
        <end position="152"/>
    </location>
</feature>
<evidence type="ECO:0000256" key="1">
    <source>
        <dbReference type="SAM" id="MobiDB-lite"/>
    </source>
</evidence>
<accession>A0A815VV96</accession>
<reference evidence="2" key="1">
    <citation type="submission" date="2021-02" db="EMBL/GenBank/DDBJ databases">
        <authorList>
            <person name="Nowell W R."/>
        </authorList>
    </citation>
    <scope>NUCLEOTIDE SEQUENCE</scope>
</reference>
<dbReference type="InterPro" id="IPR015943">
    <property type="entry name" value="WD40/YVTN_repeat-like_dom_sf"/>
</dbReference>
<dbReference type="InterPro" id="IPR042505">
    <property type="entry name" value="DYNC2I1"/>
</dbReference>
<dbReference type="AlphaFoldDB" id="A0A815VV96"/>
<feature type="compositionally biased region" description="Acidic residues" evidence="1">
    <location>
        <begin position="79"/>
        <end position="91"/>
    </location>
</feature>
<feature type="compositionally biased region" description="Polar residues" evidence="1">
    <location>
        <begin position="225"/>
        <end position="244"/>
    </location>
</feature>
<dbReference type="GO" id="GO:0005868">
    <property type="term" value="C:cytoplasmic dynein complex"/>
    <property type="evidence" value="ECO:0007669"/>
    <property type="project" value="InterPro"/>
</dbReference>